<dbReference type="SUPFAM" id="SSF52151">
    <property type="entry name" value="FabD/lysophospholipase-like"/>
    <property type="match status" value="1"/>
</dbReference>
<comment type="caution">
    <text evidence="7">The sequence shown here is derived from an EMBL/GenBank/DDBJ whole genome shotgun (WGS) entry which is preliminary data.</text>
</comment>
<dbReference type="GO" id="GO:0019369">
    <property type="term" value="P:arachidonate metabolic process"/>
    <property type="evidence" value="ECO:0007669"/>
    <property type="project" value="TreeGrafter"/>
</dbReference>
<evidence type="ECO:0000313" key="7">
    <source>
        <dbReference type="EMBL" id="KAJ8377686.1"/>
    </source>
</evidence>
<evidence type="ECO:0000256" key="3">
    <source>
        <dbReference type="ARBA" id="ARBA00023098"/>
    </source>
</evidence>
<dbReference type="PANTHER" id="PTHR24185:SF1">
    <property type="entry name" value="CALCIUM-INDEPENDENT PHOSPHOLIPASE A2-GAMMA"/>
    <property type="match status" value="1"/>
</dbReference>
<feature type="region of interest" description="Disordered" evidence="5">
    <location>
        <begin position="206"/>
        <end position="235"/>
    </location>
</feature>
<organism evidence="7 8">
    <name type="scientific">Aldrovandia affinis</name>
    <dbReference type="NCBI Taxonomy" id="143900"/>
    <lineage>
        <taxon>Eukaryota</taxon>
        <taxon>Metazoa</taxon>
        <taxon>Chordata</taxon>
        <taxon>Craniata</taxon>
        <taxon>Vertebrata</taxon>
        <taxon>Euteleostomi</taxon>
        <taxon>Actinopterygii</taxon>
        <taxon>Neopterygii</taxon>
        <taxon>Teleostei</taxon>
        <taxon>Notacanthiformes</taxon>
        <taxon>Halosauridae</taxon>
        <taxon>Aldrovandia</taxon>
    </lineage>
</organism>
<evidence type="ECO:0000256" key="5">
    <source>
        <dbReference type="SAM" id="MobiDB-lite"/>
    </source>
</evidence>
<dbReference type="InterPro" id="IPR016035">
    <property type="entry name" value="Acyl_Trfase/lysoPLipase"/>
</dbReference>
<name>A0AAD7RCD2_9TELE</name>
<keyword evidence="3 4" id="KW-0443">Lipid metabolism</keyword>
<feature type="active site" description="Proton acceptor" evidence="4">
    <location>
        <position position="778"/>
    </location>
</feature>
<dbReference type="GO" id="GO:0016042">
    <property type="term" value="P:lipid catabolic process"/>
    <property type="evidence" value="ECO:0007669"/>
    <property type="project" value="UniProtKB-UniRule"/>
</dbReference>
<dbReference type="InterPro" id="IPR045217">
    <property type="entry name" value="PNPLA8-like"/>
</dbReference>
<accession>A0AAD7RCD2</accession>
<feature type="short sequence motif" description="GXGXXG" evidence="4">
    <location>
        <begin position="600"/>
        <end position="605"/>
    </location>
</feature>
<evidence type="ECO:0000256" key="4">
    <source>
        <dbReference type="PROSITE-ProRule" id="PRU01161"/>
    </source>
</evidence>
<reference evidence="7" key="1">
    <citation type="journal article" date="2023" name="Science">
        <title>Genome structures resolve the early diversification of teleost fishes.</title>
        <authorList>
            <person name="Parey E."/>
            <person name="Louis A."/>
            <person name="Montfort J."/>
            <person name="Bouchez O."/>
            <person name="Roques C."/>
            <person name="Iampietro C."/>
            <person name="Lluch J."/>
            <person name="Castinel A."/>
            <person name="Donnadieu C."/>
            <person name="Desvignes T."/>
            <person name="Floi Bucao C."/>
            <person name="Jouanno E."/>
            <person name="Wen M."/>
            <person name="Mejri S."/>
            <person name="Dirks R."/>
            <person name="Jansen H."/>
            <person name="Henkel C."/>
            <person name="Chen W.J."/>
            <person name="Zahm M."/>
            <person name="Cabau C."/>
            <person name="Klopp C."/>
            <person name="Thompson A.W."/>
            <person name="Robinson-Rechavi M."/>
            <person name="Braasch I."/>
            <person name="Lecointre G."/>
            <person name="Bobe J."/>
            <person name="Postlethwait J.H."/>
            <person name="Berthelot C."/>
            <person name="Roest Crollius H."/>
            <person name="Guiguen Y."/>
        </authorList>
    </citation>
    <scope>NUCLEOTIDE SEQUENCE</scope>
    <source>
        <strain evidence="7">NC1722</strain>
    </source>
</reference>
<dbReference type="PROSITE" id="PS51635">
    <property type="entry name" value="PNPLA"/>
    <property type="match status" value="1"/>
</dbReference>
<sequence length="929" mass="101870">MGLYLITSLCLAHQGGRAARLHGKLRYLLAILRTLPCLVSPHLTLSRNSSGRVVPPLPPALLKSLPKFARSKGGDFGWLPDNRHRSVRRGAVRCSPRLHASAARAYSSSTSSSSSASRQEAFKAEAPVGVWEEGRTALQLGYLGERLGQSFQQLSGHINTYFQGSVTPVQPLCRQAGMEDPAHGPVGREQMHSQRQRPAIERAGARRGEWEGNLGRPKVQEANRTQGSPPDRVGRGVQLFHISSLATRFGESYSFVSRQINSVFFTGFARDVQPRTGAEEMASPTTRGRGRMSSQVGGVGRGSGPVRLKEAVWTEQDSGPAATEDPRMWEEGYLHFARRINSYFGAKMTDMTQERETDRQRSPPDSAIGLSGPSPATNREAAVLQARSPGLFHISNLATSFGESYAQMANHINRYFKGQGSWEGEAEGEWEVGDKGVEPVACQDAGNAETPPQQREASFIQCLLGPRTAISDLLGHYLGAGTGHKVGTTASPAGAAWSRQAAVGRSQVEEKTRVLVRRLQQAPSPTSLTARIEELNDHLILYPACKAVAWQEKTVALLLGQRRFHGDNQELQGAIREALALIGYVDSVKGRGIRILSIDGGGARGVVPLQVLKRLEVATGRQVHQLFDYVCGVSTGAVLAFMLGLARISLEECEEMYHRFGSDVFRQNPLVGTMKMGWTHSYYDTATWEGLLREKIGTRVLIKTARDQLSPKVSAVSAVVNWGTTPKPFVFRNYNHAPGRLSRYAGGSGYQLWEAVRASSAAPGYFREFPLHSDIHQDGALILNNPCALAVHECRLLWPARPFQCVLSLGTGRYDNAKRGPATSTSLRAKIGNLISSATDTEGVHILLDDLLSADVYFRFNPMLSTQVALDESRPGALDLLRADTQLYLDRNQGKVQRLCRAVGLERGSLQLAGDWVRERAWELQQRWT</sequence>
<feature type="compositionally biased region" description="Basic and acidic residues" evidence="5">
    <location>
        <begin position="352"/>
        <end position="362"/>
    </location>
</feature>
<gene>
    <name evidence="7" type="ORF">AAFF_G00254670</name>
</gene>
<dbReference type="EMBL" id="JAINUG010000343">
    <property type="protein sequence ID" value="KAJ8377686.1"/>
    <property type="molecule type" value="Genomic_DNA"/>
</dbReference>
<keyword evidence="2 4" id="KW-0442">Lipid degradation</keyword>
<proteinExistence type="predicted"/>
<feature type="domain" description="PNPLA" evidence="6">
    <location>
        <begin position="596"/>
        <end position="791"/>
    </location>
</feature>
<dbReference type="Proteomes" id="UP001221898">
    <property type="component" value="Unassembled WGS sequence"/>
</dbReference>
<evidence type="ECO:0000256" key="1">
    <source>
        <dbReference type="ARBA" id="ARBA00022801"/>
    </source>
</evidence>
<dbReference type="CDD" id="cd07211">
    <property type="entry name" value="Pat_PNPLA8"/>
    <property type="match status" value="1"/>
</dbReference>
<dbReference type="AlphaFoldDB" id="A0AAD7RCD2"/>
<feature type="short sequence motif" description="DGA/G" evidence="4">
    <location>
        <begin position="778"/>
        <end position="780"/>
    </location>
</feature>
<dbReference type="Gene3D" id="3.40.1090.10">
    <property type="entry name" value="Cytosolic phospholipase A2 catalytic domain"/>
    <property type="match status" value="1"/>
</dbReference>
<dbReference type="Pfam" id="PF01734">
    <property type="entry name" value="Patatin"/>
    <property type="match status" value="1"/>
</dbReference>
<dbReference type="GO" id="GO:0016020">
    <property type="term" value="C:membrane"/>
    <property type="evidence" value="ECO:0007669"/>
    <property type="project" value="TreeGrafter"/>
</dbReference>
<protein>
    <recommendedName>
        <fullName evidence="6">PNPLA domain-containing protein</fullName>
    </recommendedName>
</protein>
<dbReference type="PANTHER" id="PTHR24185">
    <property type="entry name" value="CALCIUM-INDEPENDENT PHOSPHOLIPASE A2-GAMMA"/>
    <property type="match status" value="1"/>
</dbReference>
<evidence type="ECO:0000256" key="2">
    <source>
        <dbReference type="ARBA" id="ARBA00022963"/>
    </source>
</evidence>
<keyword evidence="1 4" id="KW-0378">Hydrolase</keyword>
<evidence type="ECO:0000259" key="6">
    <source>
        <dbReference type="PROSITE" id="PS51635"/>
    </source>
</evidence>
<evidence type="ECO:0000313" key="8">
    <source>
        <dbReference type="Proteomes" id="UP001221898"/>
    </source>
</evidence>
<dbReference type="GO" id="GO:0047499">
    <property type="term" value="F:calcium-independent phospholipase A2 activity"/>
    <property type="evidence" value="ECO:0007669"/>
    <property type="project" value="TreeGrafter"/>
</dbReference>
<feature type="short sequence motif" description="GXSXG" evidence="4">
    <location>
        <begin position="632"/>
        <end position="636"/>
    </location>
</feature>
<feature type="region of interest" description="Disordered" evidence="5">
    <location>
        <begin position="351"/>
        <end position="376"/>
    </location>
</feature>
<feature type="active site" description="Nucleophile" evidence="4">
    <location>
        <position position="634"/>
    </location>
</feature>
<feature type="region of interest" description="Disordered" evidence="5">
    <location>
        <begin position="276"/>
        <end position="305"/>
    </location>
</feature>
<keyword evidence="8" id="KW-1185">Reference proteome</keyword>
<dbReference type="InterPro" id="IPR002641">
    <property type="entry name" value="PNPLA_dom"/>
</dbReference>